<dbReference type="AlphaFoldDB" id="A0A8H6MBU5"/>
<reference evidence="2 3" key="1">
    <citation type="submission" date="2020-07" db="EMBL/GenBank/DDBJ databases">
        <title>Comparative genomics of pyrophilous fungi reveals a link between fire events and developmental genes.</title>
        <authorList>
            <consortium name="DOE Joint Genome Institute"/>
            <person name="Steindorff A.S."/>
            <person name="Carver A."/>
            <person name="Calhoun S."/>
            <person name="Stillman K."/>
            <person name="Liu H."/>
            <person name="Lipzen A."/>
            <person name="Pangilinan J."/>
            <person name="Labutti K."/>
            <person name="Bruns T.D."/>
            <person name="Grigoriev I.V."/>
        </authorList>
    </citation>
    <scope>NUCLEOTIDE SEQUENCE [LARGE SCALE GENOMIC DNA]</scope>
    <source>
        <strain evidence="2 3">CBS 144469</strain>
    </source>
</reference>
<proteinExistence type="predicted"/>
<organism evidence="2 3">
    <name type="scientific">Ephemerocybe angulata</name>
    <dbReference type="NCBI Taxonomy" id="980116"/>
    <lineage>
        <taxon>Eukaryota</taxon>
        <taxon>Fungi</taxon>
        <taxon>Dikarya</taxon>
        <taxon>Basidiomycota</taxon>
        <taxon>Agaricomycotina</taxon>
        <taxon>Agaricomycetes</taxon>
        <taxon>Agaricomycetidae</taxon>
        <taxon>Agaricales</taxon>
        <taxon>Agaricineae</taxon>
        <taxon>Psathyrellaceae</taxon>
        <taxon>Ephemerocybe</taxon>
    </lineage>
</organism>
<accession>A0A8H6MBU5</accession>
<gene>
    <name evidence="2" type="ORF">DFP72DRAFT_875764</name>
    <name evidence="1" type="ORF">DFP72DRAFT_913161</name>
</gene>
<evidence type="ECO:0000313" key="3">
    <source>
        <dbReference type="Proteomes" id="UP000521943"/>
    </source>
</evidence>
<keyword evidence="3" id="KW-1185">Reference proteome</keyword>
<sequence>MILSAFAMWDFNRLKKDNEAICAKEGLDEKSNEIFKDAGNKCPLFRWVCFVNDIHVLNVQHPLLSLPQFHPLFR</sequence>
<evidence type="ECO:0000313" key="2">
    <source>
        <dbReference type="EMBL" id="KAF6763473.1"/>
    </source>
</evidence>
<comment type="caution">
    <text evidence="2">The sequence shown here is derived from an EMBL/GenBank/DDBJ whole genome shotgun (WGS) entry which is preliminary data.</text>
</comment>
<name>A0A8H6MBU5_9AGAR</name>
<dbReference type="OrthoDB" id="2962993at2759"/>
<dbReference type="EMBL" id="JACGCI010000062">
    <property type="protein sequence ID" value="KAF6749639.1"/>
    <property type="molecule type" value="Genomic_DNA"/>
</dbReference>
<dbReference type="Proteomes" id="UP000521943">
    <property type="component" value="Unassembled WGS sequence"/>
</dbReference>
<evidence type="ECO:0000313" key="1">
    <source>
        <dbReference type="EMBL" id="KAF6749639.1"/>
    </source>
</evidence>
<dbReference type="EMBL" id="JACGCI010000006">
    <property type="protein sequence ID" value="KAF6763473.1"/>
    <property type="molecule type" value="Genomic_DNA"/>
</dbReference>
<protein>
    <submittedName>
        <fullName evidence="2">Uncharacterized protein</fullName>
    </submittedName>
</protein>